<dbReference type="InterPro" id="IPR032707">
    <property type="entry name" value="MYCBPAP"/>
</dbReference>
<protein>
    <submittedName>
        <fullName evidence="1">Uncharacterized protein</fullName>
    </submittedName>
</protein>
<organism evidence="1">
    <name type="scientific">Timema cristinae</name>
    <name type="common">Walking stick</name>
    <dbReference type="NCBI Taxonomy" id="61476"/>
    <lineage>
        <taxon>Eukaryota</taxon>
        <taxon>Metazoa</taxon>
        <taxon>Ecdysozoa</taxon>
        <taxon>Arthropoda</taxon>
        <taxon>Hexapoda</taxon>
        <taxon>Insecta</taxon>
        <taxon>Pterygota</taxon>
        <taxon>Neoptera</taxon>
        <taxon>Polyneoptera</taxon>
        <taxon>Phasmatodea</taxon>
        <taxon>Timematodea</taxon>
        <taxon>Timematoidea</taxon>
        <taxon>Timematidae</taxon>
        <taxon>Timema</taxon>
    </lineage>
</organism>
<accession>A0A7R9H213</accession>
<reference evidence="1" key="1">
    <citation type="submission" date="2020-11" db="EMBL/GenBank/DDBJ databases">
        <authorList>
            <person name="Tran Van P."/>
        </authorList>
    </citation>
    <scope>NUCLEOTIDE SEQUENCE</scope>
</reference>
<dbReference type="Pfam" id="PF14646">
    <property type="entry name" value="MYCBPAP"/>
    <property type="match status" value="1"/>
</dbReference>
<sequence length="208" mass="23705">MRGHDVAQLVERVGAYKLGWGPERGTRRTTARGTLTLAVNTGCRMSTDRDDKELYQTSHLDLTTASLKSLLSTRKILKGSTHDMTLDTQVPEEHLEEDKRLKNWRSWVEDRRMQHDNLCSKLSRSPADLLMNTTEDTRLLREEKEVMEYSRILGPPDPFRGGPDFWKTPETLKAHACDDLGVTYPLQMTTVDRGTPGRASKHLSTLVR</sequence>
<evidence type="ECO:0000313" key="1">
    <source>
        <dbReference type="EMBL" id="CAD7405954.1"/>
    </source>
</evidence>
<gene>
    <name evidence="1" type="ORF">TCEB3V08_LOCUS8259</name>
</gene>
<dbReference type="EMBL" id="OC319649">
    <property type="protein sequence ID" value="CAD7405954.1"/>
    <property type="molecule type" value="Genomic_DNA"/>
</dbReference>
<proteinExistence type="predicted"/>
<dbReference type="AlphaFoldDB" id="A0A7R9H213"/>
<name>A0A7R9H213_TIMCR</name>